<dbReference type="InterPro" id="IPR039421">
    <property type="entry name" value="Type_1_exporter"/>
</dbReference>
<feature type="transmembrane region" description="Helical" evidence="7">
    <location>
        <begin position="83"/>
        <end position="105"/>
    </location>
</feature>
<evidence type="ECO:0000256" key="5">
    <source>
        <dbReference type="ARBA" id="ARBA00022989"/>
    </source>
</evidence>
<gene>
    <name evidence="10" type="ORF">MTR66_14970</name>
</gene>
<evidence type="ECO:0000256" key="1">
    <source>
        <dbReference type="ARBA" id="ARBA00004651"/>
    </source>
</evidence>
<evidence type="ECO:0000256" key="2">
    <source>
        <dbReference type="ARBA" id="ARBA00022692"/>
    </source>
</evidence>
<evidence type="ECO:0000256" key="6">
    <source>
        <dbReference type="ARBA" id="ARBA00023136"/>
    </source>
</evidence>
<dbReference type="PANTHER" id="PTHR24221">
    <property type="entry name" value="ATP-BINDING CASSETTE SUB-FAMILY B"/>
    <property type="match status" value="1"/>
</dbReference>
<dbReference type="SUPFAM" id="SSF52540">
    <property type="entry name" value="P-loop containing nucleoside triphosphate hydrolases"/>
    <property type="match status" value="1"/>
</dbReference>
<proteinExistence type="predicted"/>
<dbReference type="InterPro" id="IPR027417">
    <property type="entry name" value="P-loop_NTPase"/>
</dbReference>
<dbReference type="InterPro" id="IPR003593">
    <property type="entry name" value="AAA+_ATPase"/>
</dbReference>
<evidence type="ECO:0000259" key="9">
    <source>
        <dbReference type="PROSITE" id="PS50929"/>
    </source>
</evidence>
<evidence type="ECO:0000259" key="8">
    <source>
        <dbReference type="PROSITE" id="PS50893"/>
    </source>
</evidence>
<keyword evidence="5 7" id="KW-1133">Transmembrane helix</keyword>
<reference evidence="10 11" key="1">
    <citation type="submission" date="2022-04" db="EMBL/GenBank/DDBJ databases">
        <title>Identification of a novel bacterium isolated from mangrove sediments.</title>
        <authorList>
            <person name="Pan X."/>
        </authorList>
    </citation>
    <scope>NUCLEOTIDE SEQUENCE [LARGE SCALE GENOMIC DNA]</scope>
    <source>
        <strain evidence="10 11">B2638</strain>
    </source>
</reference>
<dbReference type="PROSITE" id="PS50893">
    <property type="entry name" value="ABC_TRANSPORTER_2"/>
    <property type="match status" value="1"/>
</dbReference>
<dbReference type="EMBL" id="JALHLG010000024">
    <property type="protein sequence ID" value="MCJ2188114.1"/>
    <property type="molecule type" value="Genomic_DNA"/>
</dbReference>
<comment type="caution">
    <text evidence="10">The sequence shown here is derived from an EMBL/GenBank/DDBJ whole genome shotgun (WGS) entry which is preliminary data.</text>
</comment>
<name>A0ABT0BTW0_9SPHN</name>
<protein>
    <submittedName>
        <fullName evidence="10">ABC transporter ATP-binding protein/permease</fullName>
    </submittedName>
</protein>
<keyword evidence="11" id="KW-1185">Reference proteome</keyword>
<feature type="transmembrane region" description="Helical" evidence="7">
    <location>
        <begin position="273"/>
        <end position="293"/>
    </location>
</feature>
<dbReference type="InterPro" id="IPR011527">
    <property type="entry name" value="ABC1_TM_dom"/>
</dbReference>
<dbReference type="InterPro" id="IPR017871">
    <property type="entry name" value="ABC_transporter-like_CS"/>
</dbReference>
<feature type="transmembrane region" description="Helical" evidence="7">
    <location>
        <begin position="34"/>
        <end position="63"/>
    </location>
</feature>
<feature type="domain" description="ABC transmembrane type-1" evidence="9">
    <location>
        <begin position="33"/>
        <end position="325"/>
    </location>
</feature>
<accession>A0ABT0BTW0</accession>
<feature type="transmembrane region" description="Helical" evidence="7">
    <location>
        <begin position="162"/>
        <end position="181"/>
    </location>
</feature>
<dbReference type="Gene3D" id="1.20.1560.10">
    <property type="entry name" value="ABC transporter type 1, transmembrane domain"/>
    <property type="match status" value="1"/>
</dbReference>
<keyword evidence="6 7" id="KW-0472">Membrane</keyword>
<dbReference type="Pfam" id="PF00005">
    <property type="entry name" value="ABC_tran"/>
    <property type="match status" value="1"/>
</dbReference>
<sequence>MHVKQLLAQKLIPWQAARHLLAAFRYYSGRGGAIAAAFVTAGALFEGAGLLLLVPIIGVITHAEKHALFEEWFLAMGLNAPSIRLALLVSAFAAVLLLRSVILFARDIQLVRLQTGFVEAQRNQVMQMLAMAPWEEVAQLRHARVMNLMGAEMQRMGNSLHFFIQGCVGVAMLIVQIALAFLLAPALAASAFGILLLGGSVVVLGQVRVHGIGTQVVTAGQDLMNSANSFLGGLKTAAAQGAQAFFITEFAKAQRNVLAGQLRFAKRQASGRLIFGVAAGLVGGAIVFIGFTFFQAQSAVLIALVLIFARMSGPALQVQQAAQNFFFGVAGFDAIKELSNDLTCVKVGETKTEKPVRPDGAITFHQVTFRHASGGGVELVDLEIQPGAMVGISGPSGAGKTTLIDLLVGLITPQHGEIRIGGTLLNAASWQRRIAYVQQDGFLFHDSVRRNLLWHAPDTSTDEIMNMLEMLGARAIVERLPQGLDSIIGERGALLSGGERQRLGLARALISKPTLLVLDEATNAIDRAGEAAILDSLAKLSPRPTIVMVTHREEALTFCNQCIYLEAGHVRQQHI</sequence>
<dbReference type="SUPFAM" id="SSF90123">
    <property type="entry name" value="ABC transporter transmembrane region"/>
    <property type="match status" value="1"/>
</dbReference>
<feature type="transmembrane region" description="Helical" evidence="7">
    <location>
        <begin position="187"/>
        <end position="205"/>
    </location>
</feature>
<dbReference type="PANTHER" id="PTHR24221:SF590">
    <property type="entry name" value="COMPONENT LINKED WITH THE ASSEMBLY OF CYTOCHROME' TRANSPORT TRANSMEMBRANE ATP-BINDING PROTEIN ABC TRANSPORTER CYDD-RELATED"/>
    <property type="match status" value="1"/>
</dbReference>
<evidence type="ECO:0000256" key="3">
    <source>
        <dbReference type="ARBA" id="ARBA00022741"/>
    </source>
</evidence>
<feature type="domain" description="ABC transporter" evidence="8">
    <location>
        <begin position="362"/>
        <end position="575"/>
    </location>
</feature>
<keyword evidence="2 7" id="KW-0812">Transmembrane</keyword>
<dbReference type="GO" id="GO:0005524">
    <property type="term" value="F:ATP binding"/>
    <property type="evidence" value="ECO:0007669"/>
    <property type="project" value="UniProtKB-KW"/>
</dbReference>
<dbReference type="CDD" id="cd03228">
    <property type="entry name" value="ABCC_MRP_Like"/>
    <property type="match status" value="1"/>
</dbReference>
<evidence type="ECO:0000313" key="10">
    <source>
        <dbReference type="EMBL" id="MCJ2188114.1"/>
    </source>
</evidence>
<comment type="subcellular location">
    <subcellularLocation>
        <location evidence="1">Cell membrane</location>
        <topology evidence="1">Multi-pass membrane protein</topology>
    </subcellularLocation>
</comment>
<organism evidence="10 11">
    <name type="scientific">Novosphingobium beihaiensis</name>
    <dbReference type="NCBI Taxonomy" id="2930389"/>
    <lineage>
        <taxon>Bacteria</taxon>
        <taxon>Pseudomonadati</taxon>
        <taxon>Pseudomonadota</taxon>
        <taxon>Alphaproteobacteria</taxon>
        <taxon>Sphingomonadales</taxon>
        <taxon>Sphingomonadaceae</taxon>
        <taxon>Novosphingobium</taxon>
    </lineage>
</organism>
<evidence type="ECO:0000256" key="7">
    <source>
        <dbReference type="SAM" id="Phobius"/>
    </source>
</evidence>
<dbReference type="InterPro" id="IPR003439">
    <property type="entry name" value="ABC_transporter-like_ATP-bd"/>
</dbReference>
<dbReference type="Gene3D" id="3.40.50.300">
    <property type="entry name" value="P-loop containing nucleotide triphosphate hydrolases"/>
    <property type="match status" value="1"/>
</dbReference>
<evidence type="ECO:0000313" key="11">
    <source>
        <dbReference type="Proteomes" id="UP001202281"/>
    </source>
</evidence>
<dbReference type="Proteomes" id="UP001202281">
    <property type="component" value="Unassembled WGS sequence"/>
</dbReference>
<dbReference type="RefSeq" id="WP_243922461.1">
    <property type="nucleotide sequence ID" value="NZ_JALHLG010000024.1"/>
</dbReference>
<keyword evidence="4 10" id="KW-0067">ATP-binding</keyword>
<evidence type="ECO:0000256" key="4">
    <source>
        <dbReference type="ARBA" id="ARBA00022840"/>
    </source>
</evidence>
<dbReference type="PROSITE" id="PS00211">
    <property type="entry name" value="ABC_TRANSPORTER_1"/>
    <property type="match status" value="1"/>
</dbReference>
<dbReference type="InterPro" id="IPR036640">
    <property type="entry name" value="ABC1_TM_sf"/>
</dbReference>
<keyword evidence="3" id="KW-0547">Nucleotide-binding</keyword>
<dbReference type="SMART" id="SM00382">
    <property type="entry name" value="AAA"/>
    <property type="match status" value="1"/>
</dbReference>
<dbReference type="PROSITE" id="PS50929">
    <property type="entry name" value="ABC_TM1F"/>
    <property type="match status" value="1"/>
</dbReference>